<dbReference type="RefSeq" id="WP_083043482.1">
    <property type="nucleotide sequence ID" value="NZ_MVHP01000025.1"/>
</dbReference>
<dbReference type="STRING" id="81858.BST23_19285"/>
<dbReference type="AlphaFoldDB" id="A0A1X0CSN2"/>
<evidence type="ECO:0000313" key="4">
    <source>
        <dbReference type="EMBL" id="ORA62902.1"/>
    </source>
</evidence>
<dbReference type="OrthoDB" id="7431902at2"/>
<dbReference type="EMBL" id="MVHP01000025">
    <property type="protein sequence ID" value="ORA62902.1"/>
    <property type="molecule type" value="Genomic_DNA"/>
</dbReference>
<evidence type="ECO:0000259" key="3">
    <source>
        <dbReference type="Pfam" id="PF06525"/>
    </source>
</evidence>
<keyword evidence="1" id="KW-0479">Metal-binding</keyword>
<name>A0A1X0CSN2_9MYCO</name>
<comment type="caution">
    <text evidence="4">The sequence shown here is derived from an EMBL/GenBank/DDBJ whole genome shotgun (WGS) entry which is preliminary data.</text>
</comment>
<protein>
    <recommendedName>
        <fullName evidence="3">Sulfocyanin-like C-terminal domain-containing protein</fullName>
    </recommendedName>
</protein>
<reference evidence="4 5" key="1">
    <citation type="submission" date="2017-02" db="EMBL/GenBank/DDBJ databases">
        <title>The new phylogeny of genus Mycobacterium.</title>
        <authorList>
            <person name="Tortoli E."/>
            <person name="Trovato A."/>
            <person name="Cirillo D.M."/>
        </authorList>
    </citation>
    <scope>NUCLEOTIDE SEQUENCE [LARGE SCALE GENOMIC DNA]</scope>
    <source>
        <strain evidence="4 5">FI-09383</strain>
    </source>
</reference>
<dbReference type="Proteomes" id="UP000192772">
    <property type="component" value="Unassembled WGS sequence"/>
</dbReference>
<organism evidence="4 5">
    <name type="scientific">Mycolicibacterium elephantis</name>
    <dbReference type="NCBI Taxonomy" id="81858"/>
    <lineage>
        <taxon>Bacteria</taxon>
        <taxon>Bacillati</taxon>
        <taxon>Actinomycetota</taxon>
        <taxon>Actinomycetes</taxon>
        <taxon>Mycobacteriales</taxon>
        <taxon>Mycobacteriaceae</taxon>
        <taxon>Mycolicibacterium</taxon>
    </lineage>
</organism>
<feature type="domain" description="Sulfocyanin-like C-terminal" evidence="3">
    <location>
        <begin position="126"/>
        <end position="226"/>
    </location>
</feature>
<gene>
    <name evidence="4" type="ORF">BST23_19285</name>
</gene>
<dbReference type="Gene3D" id="2.60.40.420">
    <property type="entry name" value="Cupredoxins - blue copper proteins"/>
    <property type="match status" value="1"/>
</dbReference>
<evidence type="ECO:0000256" key="1">
    <source>
        <dbReference type="ARBA" id="ARBA00022723"/>
    </source>
</evidence>
<evidence type="ECO:0000256" key="2">
    <source>
        <dbReference type="SAM" id="SignalP"/>
    </source>
</evidence>
<sequence length="229" mass="23359">MGAHRLRLILIIAAAALVLGVGTTAALAAFAGPVGSRRAAPPGTPSPWSCAAPELTGTVVDVTLADMGGMMMGPGMMGPGMMGPGMMGPGWNRQYAPGTPANTPWPGGFPWPGMGMMRVVLNPSTVPAGTVSFRVRNTGMMIHEMTVLALAAGFLPGQLAIDANGQVDESGALAHAERTCGEGEGDGILPGSISWTTVTLAPGRYEVLCNIAGHYGAGMYTQLDVVANR</sequence>
<accession>A0A1X0CSN2</accession>
<evidence type="ECO:0000313" key="5">
    <source>
        <dbReference type="Proteomes" id="UP000192772"/>
    </source>
</evidence>
<dbReference type="InterPro" id="IPR033138">
    <property type="entry name" value="Cu_oxidase_CS"/>
</dbReference>
<dbReference type="Pfam" id="PF06525">
    <property type="entry name" value="SoxE"/>
    <property type="match status" value="1"/>
</dbReference>
<dbReference type="InterPro" id="IPR049544">
    <property type="entry name" value="SoxE-like_C"/>
</dbReference>
<dbReference type="PROSITE" id="PS00079">
    <property type="entry name" value="MULTICOPPER_OXIDASE1"/>
    <property type="match status" value="1"/>
</dbReference>
<keyword evidence="2" id="KW-0732">Signal</keyword>
<dbReference type="InterPro" id="IPR008972">
    <property type="entry name" value="Cupredoxin"/>
</dbReference>
<dbReference type="SUPFAM" id="SSF49503">
    <property type="entry name" value="Cupredoxins"/>
    <property type="match status" value="1"/>
</dbReference>
<dbReference type="GO" id="GO:0046872">
    <property type="term" value="F:metal ion binding"/>
    <property type="evidence" value="ECO:0007669"/>
    <property type="project" value="UniProtKB-KW"/>
</dbReference>
<proteinExistence type="predicted"/>
<feature type="chain" id="PRO_5012755212" description="Sulfocyanin-like C-terminal domain-containing protein" evidence="2">
    <location>
        <begin position="29"/>
        <end position="229"/>
    </location>
</feature>
<feature type="signal peptide" evidence="2">
    <location>
        <begin position="1"/>
        <end position="28"/>
    </location>
</feature>